<dbReference type="Proteomes" id="UP000034732">
    <property type="component" value="Unassembled WGS sequence"/>
</dbReference>
<dbReference type="InterPro" id="IPR014729">
    <property type="entry name" value="Rossmann-like_a/b/a_fold"/>
</dbReference>
<feature type="domain" description="tRNA synthetases class I catalytic" evidence="5">
    <location>
        <begin position="3"/>
        <end position="220"/>
    </location>
</feature>
<comment type="caution">
    <text evidence="6">The sequence shown here is derived from an EMBL/GenBank/DDBJ whole genome shotgun (WGS) entry which is preliminary data.</text>
</comment>
<evidence type="ECO:0000256" key="1">
    <source>
        <dbReference type="ARBA" id="ARBA00011245"/>
    </source>
</evidence>
<dbReference type="EMBL" id="LCMF01000027">
    <property type="protein sequence ID" value="KKU30105.1"/>
    <property type="molecule type" value="Genomic_DNA"/>
</dbReference>
<dbReference type="InterPro" id="IPR032678">
    <property type="entry name" value="tRNA-synt_1_cat_dom"/>
</dbReference>
<accession>A0A0G1SA07</accession>
<comment type="subunit">
    <text evidence="1">Monomer.</text>
</comment>
<keyword evidence="2 6" id="KW-0436">Ligase</keyword>
<keyword evidence="4" id="KW-0067">ATP-binding</keyword>
<proteinExistence type="predicted"/>
<dbReference type="PATRIC" id="fig|1619107.3.peg.459"/>
<evidence type="ECO:0000259" key="5">
    <source>
        <dbReference type="Pfam" id="PF01406"/>
    </source>
</evidence>
<dbReference type="PANTHER" id="PTHR10890:SF3">
    <property type="entry name" value="CYSTEINE--TRNA LIGASE, CYTOPLASMIC"/>
    <property type="match status" value="1"/>
</dbReference>
<reference evidence="6 7" key="1">
    <citation type="journal article" date="2015" name="Nature">
        <title>rRNA introns, odd ribosomes, and small enigmatic genomes across a large radiation of phyla.</title>
        <authorList>
            <person name="Brown C.T."/>
            <person name="Hug L.A."/>
            <person name="Thomas B.C."/>
            <person name="Sharon I."/>
            <person name="Castelle C.J."/>
            <person name="Singh A."/>
            <person name="Wilkins M.J."/>
            <person name="Williams K.H."/>
            <person name="Banfield J.F."/>
        </authorList>
    </citation>
    <scope>NUCLEOTIDE SEQUENCE [LARGE SCALE GENOMIC DNA]</scope>
</reference>
<dbReference type="InterPro" id="IPR024909">
    <property type="entry name" value="Cys-tRNA/MSH_ligase"/>
</dbReference>
<dbReference type="GO" id="GO:0006423">
    <property type="term" value="P:cysteinyl-tRNA aminoacylation"/>
    <property type="evidence" value="ECO:0007669"/>
    <property type="project" value="TreeGrafter"/>
</dbReference>
<dbReference type="PANTHER" id="PTHR10890">
    <property type="entry name" value="CYSTEINYL-TRNA SYNTHETASE"/>
    <property type="match status" value="1"/>
</dbReference>
<dbReference type="GO" id="GO:0005829">
    <property type="term" value="C:cytosol"/>
    <property type="evidence" value="ECO:0007669"/>
    <property type="project" value="TreeGrafter"/>
</dbReference>
<dbReference type="GO" id="GO:0004817">
    <property type="term" value="F:cysteine-tRNA ligase activity"/>
    <property type="evidence" value="ECO:0007669"/>
    <property type="project" value="TreeGrafter"/>
</dbReference>
<evidence type="ECO:0000256" key="3">
    <source>
        <dbReference type="ARBA" id="ARBA00022741"/>
    </source>
</evidence>
<dbReference type="Gene3D" id="3.40.50.620">
    <property type="entry name" value="HUPs"/>
    <property type="match status" value="1"/>
</dbReference>
<keyword evidence="3" id="KW-0547">Nucleotide-binding</keyword>
<gene>
    <name evidence="6" type="ORF">UX44_C0027G0015</name>
</gene>
<protein>
    <submittedName>
        <fullName evidence="6">Cysteine-tRNA ligase</fullName>
    </submittedName>
</protein>
<evidence type="ECO:0000256" key="2">
    <source>
        <dbReference type="ARBA" id="ARBA00022598"/>
    </source>
</evidence>
<evidence type="ECO:0000313" key="6">
    <source>
        <dbReference type="EMBL" id="KKU30105.1"/>
    </source>
</evidence>
<sequence>MKGYEKLGFLKPTKFTKATEYVNEQINLVKKLEENGYTYKTSDGVYFDTAKYPQYGELSGLNAQNVLEGARVAPNPEKKSPTDFALWMFSRSGEMRWQEWDSPWGRGWPGWHLECSAMILAELGESIDIHVGGEDLRMIHHQNEIAQSECATGKKFVNTWMHGAFLLVDGGRMGKSLGNAYTLSDVEDKGFTPQALRYFYLTAHYRTHLNFTWEALQSAQNAVKKLFDLVGAYQEDKNAPMSIEHIERFREFIDDDINLTWLGLIRRIKTRP</sequence>
<organism evidence="6 7">
    <name type="scientific">candidate division WWE3 bacterium GW2011_GWA1_46_21</name>
    <dbReference type="NCBI Taxonomy" id="1619107"/>
    <lineage>
        <taxon>Bacteria</taxon>
        <taxon>Katanobacteria</taxon>
    </lineage>
</organism>
<dbReference type="AlphaFoldDB" id="A0A0G1SA07"/>
<name>A0A0G1SA07_UNCKA</name>
<dbReference type="SUPFAM" id="SSF52374">
    <property type="entry name" value="Nucleotidylyl transferase"/>
    <property type="match status" value="1"/>
</dbReference>
<evidence type="ECO:0000256" key="4">
    <source>
        <dbReference type="ARBA" id="ARBA00022840"/>
    </source>
</evidence>
<dbReference type="GO" id="GO:0005524">
    <property type="term" value="F:ATP binding"/>
    <property type="evidence" value="ECO:0007669"/>
    <property type="project" value="UniProtKB-KW"/>
</dbReference>
<dbReference type="Pfam" id="PF01406">
    <property type="entry name" value="tRNA-synt_1e"/>
    <property type="match status" value="1"/>
</dbReference>
<evidence type="ECO:0000313" key="7">
    <source>
        <dbReference type="Proteomes" id="UP000034732"/>
    </source>
</evidence>
<dbReference type="PRINTS" id="PR00983">
    <property type="entry name" value="TRNASYNTHCYS"/>
</dbReference>